<protein>
    <submittedName>
        <fullName evidence="3">Dihydrofolate reductase family protein</fullName>
    </submittedName>
</protein>
<dbReference type="InterPro" id="IPR050765">
    <property type="entry name" value="Riboflavin_Biosynth_HTPR"/>
</dbReference>
<dbReference type="InterPro" id="IPR024072">
    <property type="entry name" value="DHFR-like_dom_sf"/>
</dbReference>
<evidence type="ECO:0000259" key="2">
    <source>
        <dbReference type="Pfam" id="PF01872"/>
    </source>
</evidence>
<dbReference type="Proteomes" id="UP000830116">
    <property type="component" value="Chromosome"/>
</dbReference>
<dbReference type="PANTHER" id="PTHR38011">
    <property type="entry name" value="DIHYDROFOLATE REDUCTASE FAMILY PROTEIN (AFU_ORTHOLOGUE AFUA_8G06820)"/>
    <property type="match status" value="1"/>
</dbReference>
<evidence type="ECO:0000313" key="3">
    <source>
        <dbReference type="EMBL" id="UOF00625.1"/>
    </source>
</evidence>
<evidence type="ECO:0000313" key="4">
    <source>
        <dbReference type="Proteomes" id="UP000830116"/>
    </source>
</evidence>
<keyword evidence="4" id="KW-1185">Reference proteome</keyword>
<dbReference type="RefSeq" id="WP_243536764.1">
    <property type="nucleotide sequence ID" value="NZ_CP093442.1"/>
</dbReference>
<feature type="region of interest" description="Disordered" evidence="1">
    <location>
        <begin position="195"/>
        <end position="219"/>
    </location>
</feature>
<reference evidence="3" key="1">
    <citation type="submission" date="2022-03" db="EMBL/GenBank/DDBJ databases">
        <title>Genome Identification and Characterization of new species Bdellovibrio reynosense LBG001 sp. nov. from a Mexico soil sample.</title>
        <authorList>
            <person name="Camilli A."/>
            <person name="Ajao Y."/>
            <person name="Guo X."/>
        </authorList>
    </citation>
    <scope>NUCLEOTIDE SEQUENCE</scope>
    <source>
        <strain evidence="3">LBG001</strain>
    </source>
</reference>
<evidence type="ECO:0000256" key="1">
    <source>
        <dbReference type="SAM" id="MobiDB-lite"/>
    </source>
</evidence>
<sequence>MRKIIGGVFQSLDGIMQAPGGPDEDKTGGFGLGGWVQPFWDEKINTVMEPLFSGNFDLLLGRKTYEIFSAYWPYIPESDPISSAFAKADKYVLTRGDTPLEWKTSHRVKNVEELKKIKAGNGSSLLIQGSSTIYPTLLAADLIDEILILTFPITLGKGKRLFGNGTPPIGMKLINTEVSPSGVIMARYQPNGKVPTGTFETQAPSEAELKRRERWAREG</sequence>
<dbReference type="InterPro" id="IPR002734">
    <property type="entry name" value="RibDG_C"/>
</dbReference>
<name>A0ABY4CEJ1_9BACT</name>
<dbReference type="PANTHER" id="PTHR38011:SF2">
    <property type="entry name" value="BIFUNCTIONAL DEAMINASE-REDUCTASE DOMAIN PROTEIN"/>
    <property type="match status" value="1"/>
</dbReference>
<organism evidence="3 4">
    <name type="scientific">Bdellovibrio reynosensis</name>
    <dbReference type="NCBI Taxonomy" id="2835041"/>
    <lineage>
        <taxon>Bacteria</taxon>
        <taxon>Pseudomonadati</taxon>
        <taxon>Bdellovibrionota</taxon>
        <taxon>Bdellovibrionia</taxon>
        <taxon>Bdellovibrionales</taxon>
        <taxon>Pseudobdellovibrionaceae</taxon>
        <taxon>Bdellovibrio</taxon>
    </lineage>
</organism>
<accession>A0ABY4CEJ1</accession>
<feature type="domain" description="Bacterial bifunctional deaminase-reductase C-terminal" evidence="2">
    <location>
        <begin position="3"/>
        <end position="184"/>
    </location>
</feature>
<dbReference type="SUPFAM" id="SSF53597">
    <property type="entry name" value="Dihydrofolate reductase-like"/>
    <property type="match status" value="1"/>
</dbReference>
<dbReference type="Pfam" id="PF01872">
    <property type="entry name" value="RibD_C"/>
    <property type="match status" value="1"/>
</dbReference>
<feature type="compositionally biased region" description="Basic and acidic residues" evidence="1">
    <location>
        <begin position="207"/>
        <end position="219"/>
    </location>
</feature>
<dbReference type="EMBL" id="CP093442">
    <property type="protein sequence ID" value="UOF00625.1"/>
    <property type="molecule type" value="Genomic_DNA"/>
</dbReference>
<dbReference type="Gene3D" id="3.40.430.10">
    <property type="entry name" value="Dihydrofolate Reductase, subunit A"/>
    <property type="match status" value="1"/>
</dbReference>
<proteinExistence type="predicted"/>
<gene>
    <name evidence="3" type="ORF">MNR06_13055</name>
</gene>